<evidence type="ECO:0000256" key="2">
    <source>
        <dbReference type="ARBA" id="ARBA00022485"/>
    </source>
</evidence>
<feature type="domain" description="Radical SAM core" evidence="7">
    <location>
        <begin position="14"/>
        <end position="237"/>
    </location>
</feature>
<comment type="cofactor">
    <cofactor evidence="1">
        <name>[4Fe-4S] cluster</name>
        <dbReference type="ChEBI" id="CHEBI:49883"/>
    </cofactor>
</comment>
<evidence type="ECO:0000256" key="1">
    <source>
        <dbReference type="ARBA" id="ARBA00001966"/>
    </source>
</evidence>
<dbReference type="PROSITE" id="PS51918">
    <property type="entry name" value="RADICAL_SAM"/>
    <property type="match status" value="1"/>
</dbReference>
<dbReference type="GO" id="GO:0051539">
    <property type="term" value="F:4 iron, 4 sulfur cluster binding"/>
    <property type="evidence" value="ECO:0007669"/>
    <property type="project" value="UniProtKB-KW"/>
</dbReference>
<sequence length="244" mass="27862">MIIGGLQKLTLIDFPDRLAATVFLAGCSFRCPWCYSSELVLPEKIGKHPTISEKEFFDFLKEKQGLLDGVVICGGEPTTDNNLPDFAKKIKEFGYAIKLDTNGTNPAMLENLIDKILVDYIAMDIKAPFAAKFEILNPKFGISNYERAVGVKVDLEKIRKSVKIIKNSGIDYEFRSTVVPGIHTKEDIIQIAKDISPAKKYYLQNFRPEKTLDPKFEKIRPYRREYLLEIQKAISPFFDICRIR</sequence>
<dbReference type="PANTHER" id="PTHR30352">
    <property type="entry name" value="PYRUVATE FORMATE-LYASE-ACTIVATING ENZYME"/>
    <property type="match status" value="1"/>
</dbReference>
<protein>
    <submittedName>
        <fullName evidence="8">Anaerobic ribonucleoside-triphosphate reductase activating protein</fullName>
    </submittedName>
</protein>
<dbReference type="GO" id="GO:0003824">
    <property type="term" value="F:catalytic activity"/>
    <property type="evidence" value="ECO:0007669"/>
    <property type="project" value="InterPro"/>
</dbReference>
<keyword evidence="5" id="KW-0408">Iron</keyword>
<evidence type="ECO:0000256" key="5">
    <source>
        <dbReference type="ARBA" id="ARBA00023004"/>
    </source>
</evidence>
<keyword evidence="2" id="KW-0004">4Fe-4S</keyword>
<dbReference type="SFLD" id="SFLDS00029">
    <property type="entry name" value="Radical_SAM"/>
    <property type="match status" value="1"/>
</dbReference>
<gene>
    <name evidence="8" type="ORF">A2626_00515</name>
</gene>
<comment type="caution">
    <text evidence="8">The sequence shown here is derived from an EMBL/GenBank/DDBJ whole genome shotgun (WGS) entry which is preliminary data.</text>
</comment>
<keyword evidence="4" id="KW-0479">Metal-binding</keyword>
<accession>A0A1G2E1M7</accession>
<evidence type="ECO:0000256" key="3">
    <source>
        <dbReference type="ARBA" id="ARBA00022691"/>
    </source>
</evidence>
<evidence type="ECO:0000313" key="8">
    <source>
        <dbReference type="EMBL" id="OGZ19733.1"/>
    </source>
</evidence>
<dbReference type="Proteomes" id="UP000177360">
    <property type="component" value="Unassembled WGS sequence"/>
</dbReference>
<reference evidence="8 9" key="1">
    <citation type="journal article" date="2016" name="Nat. Commun.">
        <title>Thousands of microbial genomes shed light on interconnected biogeochemical processes in an aquifer system.</title>
        <authorList>
            <person name="Anantharaman K."/>
            <person name="Brown C.T."/>
            <person name="Hug L.A."/>
            <person name="Sharon I."/>
            <person name="Castelle C.J."/>
            <person name="Probst A.J."/>
            <person name="Thomas B.C."/>
            <person name="Singh A."/>
            <person name="Wilkins M.J."/>
            <person name="Karaoz U."/>
            <person name="Brodie E.L."/>
            <person name="Williams K.H."/>
            <person name="Hubbard S.S."/>
            <person name="Banfield J.F."/>
        </authorList>
    </citation>
    <scope>NUCLEOTIDE SEQUENCE [LARGE SCALE GENOMIC DNA]</scope>
</reference>
<dbReference type="InterPro" id="IPR013785">
    <property type="entry name" value="Aldolase_TIM"/>
</dbReference>
<evidence type="ECO:0000259" key="7">
    <source>
        <dbReference type="PROSITE" id="PS51918"/>
    </source>
</evidence>
<dbReference type="InterPro" id="IPR012840">
    <property type="entry name" value="NrdG2"/>
</dbReference>
<name>A0A1G2E1M7_9BACT</name>
<dbReference type="NCBIfam" id="TIGR02495">
    <property type="entry name" value="NrdG2"/>
    <property type="match status" value="1"/>
</dbReference>
<dbReference type="PANTHER" id="PTHR30352:SF5">
    <property type="entry name" value="PYRUVATE FORMATE-LYASE 1-ACTIVATING ENZYME"/>
    <property type="match status" value="1"/>
</dbReference>
<keyword evidence="6" id="KW-0411">Iron-sulfur</keyword>
<evidence type="ECO:0000313" key="9">
    <source>
        <dbReference type="Proteomes" id="UP000177360"/>
    </source>
</evidence>
<dbReference type="CDD" id="cd01335">
    <property type="entry name" value="Radical_SAM"/>
    <property type="match status" value="1"/>
</dbReference>
<dbReference type="InterPro" id="IPR058240">
    <property type="entry name" value="rSAM_sf"/>
</dbReference>
<keyword evidence="3" id="KW-0949">S-adenosyl-L-methionine</keyword>
<evidence type="ECO:0000256" key="6">
    <source>
        <dbReference type="ARBA" id="ARBA00023014"/>
    </source>
</evidence>
<proteinExistence type="predicted"/>
<organism evidence="8 9">
    <name type="scientific">Candidatus Nealsonbacteria bacterium RIFCSPHIGHO2_01_FULL_38_55</name>
    <dbReference type="NCBI Taxonomy" id="1801664"/>
    <lineage>
        <taxon>Bacteria</taxon>
        <taxon>Candidatus Nealsoniibacteriota</taxon>
    </lineage>
</organism>
<dbReference type="EMBL" id="MHLZ01000024">
    <property type="protein sequence ID" value="OGZ19733.1"/>
    <property type="molecule type" value="Genomic_DNA"/>
</dbReference>
<evidence type="ECO:0000256" key="4">
    <source>
        <dbReference type="ARBA" id="ARBA00022723"/>
    </source>
</evidence>
<dbReference type="AlphaFoldDB" id="A0A1G2E1M7"/>
<dbReference type="GO" id="GO:0046872">
    <property type="term" value="F:metal ion binding"/>
    <property type="evidence" value="ECO:0007669"/>
    <property type="project" value="UniProtKB-KW"/>
</dbReference>
<dbReference type="SUPFAM" id="SSF102114">
    <property type="entry name" value="Radical SAM enzymes"/>
    <property type="match status" value="1"/>
</dbReference>
<dbReference type="Pfam" id="PF04055">
    <property type="entry name" value="Radical_SAM"/>
    <property type="match status" value="1"/>
</dbReference>
<dbReference type="SFLD" id="SFLDG01094">
    <property type="entry name" value="Uncharacterised_Radical_SAM_Su"/>
    <property type="match status" value="1"/>
</dbReference>
<dbReference type="Gene3D" id="3.20.20.70">
    <property type="entry name" value="Aldolase class I"/>
    <property type="match status" value="1"/>
</dbReference>
<dbReference type="InterPro" id="IPR007197">
    <property type="entry name" value="rSAM"/>
</dbReference>
<dbReference type="InterPro" id="IPR034457">
    <property type="entry name" value="Organic_radical-activating"/>
</dbReference>